<proteinExistence type="predicted"/>
<accession>A0A0S4UED8</accession>
<sequence length="40" mass="4189">MTTVLDVAAAMLAALFGPESLAVSHQIEHALNAVIAWARV</sequence>
<name>A0A0S4UED8_RALSL</name>
<organism evidence="1">
    <name type="scientific">Ralstonia solanacearum</name>
    <name type="common">Pseudomonas solanacearum</name>
    <dbReference type="NCBI Taxonomy" id="305"/>
    <lineage>
        <taxon>Bacteria</taxon>
        <taxon>Pseudomonadati</taxon>
        <taxon>Pseudomonadota</taxon>
        <taxon>Betaproteobacteria</taxon>
        <taxon>Burkholderiales</taxon>
        <taxon>Burkholderiaceae</taxon>
        <taxon>Ralstonia</taxon>
        <taxon>Ralstonia solanacearum species complex</taxon>
    </lineage>
</organism>
<reference evidence="1" key="1">
    <citation type="submission" date="2015-10" db="EMBL/GenBank/DDBJ databases">
        <authorList>
            <person name="Gilbert D.G."/>
        </authorList>
    </citation>
    <scope>NUCLEOTIDE SEQUENCE</scope>
    <source>
        <strain evidence="1">Phyl III-seqv23</strain>
    </source>
</reference>
<gene>
    <name evidence="1" type="ORF">PSS4_v1_1560080</name>
</gene>
<evidence type="ECO:0000313" key="1">
    <source>
        <dbReference type="EMBL" id="CUV20559.1"/>
    </source>
</evidence>
<dbReference type="AlphaFoldDB" id="A0A0S4UED8"/>
<dbReference type="EMBL" id="LN899821">
    <property type="protein sequence ID" value="CUV20559.1"/>
    <property type="molecule type" value="Genomic_DNA"/>
</dbReference>
<protein>
    <submittedName>
        <fullName evidence="1">Uncharacterized protein</fullName>
    </submittedName>
</protein>